<dbReference type="SMART" id="SM01207">
    <property type="entry name" value="G3P_acyltransf"/>
    <property type="match status" value="1"/>
</dbReference>
<dbReference type="InterPro" id="IPR003811">
    <property type="entry name" value="G3P_acylTferase_PlsY"/>
</dbReference>
<keyword evidence="11" id="KW-0012">Acyltransferase</keyword>
<evidence type="ECO:0000256" key="10">
    <source>
        <dbReference type="HAMAP-Rule" id="MF_01043"/>
    </source>
</evidence>
<dbReference type="AlphaFoldDB" id="A0A6S6U4J2"/>
<feature type="transmembrane region" description="Helical" evidence="10">
    <location>
        <begin position="56"/>
        <end position="78"/>
    </location>
</feature>
<comment type="subcellular location">
    <subcellularLocation>
        <location evidence="10">Cell membrane</location>
        <topology evidence="10">Multi-pass membrane protein</topology>
    </subcellularLocation>
</comment>
<dbReference type="UniPathway" id="UPA00085"/>
<keyword evidence="9 10" id="KW-1208">Phospholipid metabolism</keyword>
<organism evidence="11">
    <name type="scientific">uncultured Thiotrichaceae bacterium</name>
    <dbReference type="NCBI Taxonomy" id="298394"/>
    <lineage>
        <taxon>Bacteria</taxon>
        <taxon>Pseudomonadati</taxon>
        <taxon>Pseudomonadota</taxon>
        <taxon>Gammaproteobacteria</taxon>
        <taxon>Thiotrichales</taxon>
        <taxon>Thiotrichaceae</taxon>
        <taxon>environmental samples</taxon>
    </lineage>
</organism>
<keyword evidence="7 10" id="KW-0472">Membrane</keyword>
<keyword evidence="3 10" id="KW-0808">Transferase</keyword>
<evidence type="ECO:0000256" key="7">
    <source>
        <dbReference type="ARBA" id="ARBA00023136"/>
    </source>
</evidence>
<keyword evidence="6 10" id="KW-0443">Lipid metabolism</keyword>
<feature type="transmembrane region" description="Helical" evidence="10">
    <location>
        <begin position="114"/>
        <end position="135"/>
    </location>
</feature>
<dbReference type="GO" id="GO:0008654">
    <property type="term" value="P:phospholipid biosynthetic process"/>
    <property type="evidence" value="ECO:0007669"/>
    <property type="project" value="UniProtKB-UniRule"/>
</dbReference>
<evidence type="ECO:0000256" key="9">
    <source>
        <dbReference type="ARBA" id="ARBA00023264"/>
    </source>
</evidence>
<evidence type="ECO:0000256" key="8">
    <source>
        <dbReference type="ARBA" id="ARBA00023209"/>
    </source>
</evidence>
<evidence type="ECO:0000256" key="6">
    <source>
        <dbReference type="ARBA" id="ARBA00023098"/>
    </source>
</evidence>
<keyword evidence="1 10" id="KW-1003">Cell membrane</keyword>
<dbReference type="PANTHER" id="PTHR30309:SF0">
    <property type="entry name" value="GLYCEROL-3-PHOSPHATE ACYLTRANSFERASE-RELATED"/>
    <property type="match status" value="1"/>
</dbReference>
<feature type="transmembrane region" description="Helical" evidence="10">
    <location>
        <begin position="84"/>
        <end position="102"/>
    </location>
</feature>
<dbReference type="NCBIfam" id="TIGR00023">
    <property type="entry name" value="glycerol-3-phosphate 1-O-acyltransferase PlsY"/>
    <property type="match status" value="1"/>
</dbReference>
<evidence type="ECO:0000256" key="3">
    <source>
        <dbReference type="ARBA" id="ARBA00022679"/>
    </source>
</evidence>
<protein>
    <recommendedName>
        <fullName evidence="10">Glycerol-3-phosphate acyltransferase</fullName>
    </recommendedName>
    <alternativeName>
        <fullName evidence="10">Acyl-PO4 G3P acyltransferase</fullName>
    </alternativeName>
    <alternativeName>
        <fullName evidence="10">Acyl-phosphate--glycerol-3-phosphate acyltransferase</fullName>
    </alternativeName>
    <alternativeName>
        <fullName evidence="10">G3P acyltransferase</fullName>
        <shortName evidence="10">GPAT</shortName>
        <ecNumber evidence="10">2.3.1.275</ecNumber>
    </alternativeName>
    <alternativeName>
        <fullName evidence="10">Lysophosphatidic acid synthase</fullName>
        <shortName evidence="10">LPA synthase</shortName>
    </alternativeName>
</protein>
<comment type="catalytic activity">
    <reaction evidence="10">
        <text>an acyl phosphate + sn-glycerol 3-phosphate = a 1-acyl-sn-glycero-3-phosphate + phosphate</text>
        <dbReference type="Rhea" id="RHEA:34075"/>
        <dbReference type="ChEBI" id="CHEBI:43474"/>
        <dbReference type="ChEBI" id="CHEBI:57597"/>
        <dbReference type="ChEBI" id="CHEBI:57970"/>
        <dbReference type="ChEBI" id="CHEBI:59918"/>
        <dbReference type="EC" id="2.3.1.275"/>
    </reaction>
</comment>
<keyword evidence="5 10" id="KW-1133">Transmembrane helix</keyword>
<dbReference type="EC" id="2.3.1.275" evidence="10"/>
<gene>
    <name evidence="10" type="primary">plsY</name>
    <name evidence="11" type="ORF">HELGO_WM24693</name>
</gene>
<evidence type="ECO:0000256" key="5">
    <source>
        <dbReference type="ARBA" id="ARBA00022989"/>
    </source>
</evidence>
<comment type="function">
    <text evidence="10">Catalyzes the transfer of an acyl group from acyl-phosphate (acyl-PO(4)) to glycerol-3-phosphate (G3P) to form lysophosphatidic acid (LPA). This enzyme utilizes acyl-phosphate as fatty acyl donor, but not acyl-CoA or acyl-ACP.</text>
</comment>
<dbReference type="PANTHER" id="PTHR30309">
    <property type="entry name" value="INNER MEMBRANE PROTEIN YGIH"/>
    <property type="match status" value="1"/>
</dbReference>
<evidence type="ECO:0000256" key="2">
    <source>
        <dbReference type="ARBA" id="ARBA00022516"/>
    </source>
</evidence>
<feature type="transmembrane region" description="Helical" evidence="10">
    <location>
        <begin position="155"/>
        <end position="179"/>
    </location>
</feature>
<keyword evidence="4 10" id="KW-0812">Transmembrane</keyword>
<dbReference type="GO" id="GO:0005886">
    <property type="term" value="C:plasma membrane"/>
    <property type="evidence" value="ECO:0007669"/>
    <property type="project" value="UniProtKB-SubCell"/>
</dbReference>
<sequence>MDNLFFHILLVVIAYLLGSISTAIITCKLMGLEDPRTVGSENPGATNVLRFGGKKAAFFTLLGDILKGLVPVLVGHALGLQDKWLMMIGVAAFLGHVYPVYYHFKGGKGVATAIGVYLALHFWAGLAVVATWLFVAKVLKISSLSALVATLLAPLFFYFISASVPFAIGTAVMTVLIFWRHQSNIQNLLSGKEGKIGTDKKE</sequence>
<keyword evidence="8 10" id="KW-0594">Phospholipid biosynthesis</keyword>
<name>A0A6S6U4J2_9GAMM</name>
<dbReference type="GO" id="GO:0043772">
    <property type="term" value="F:acyl-phosphate glycerol-3-phosphate acyltransferase activity"/>
    <property type="evidence" value="ECO:0007669"/>
    <property type="project" value="UniProtKB-UniRule"/>
</dbReference>
<feature type="transmembrane region" description="Helical" evidence="10">
    <location>
        <begin position="6"/>
        <end position="27"/>
    </location>
</feature>
<keyword evidence="2 10" id="KW-0444">Lipid biosynthesis</keyword>
<accession>A0A6S6U4J2</accession>
<evidence type="ECO:0000256" key="4">
    <source>
        <dbReference type="ARBA" id="ARBA00022692"/>
    </source>
</evidence>
<reference evidence="11" key="1">
    <citation type="submission" date="2020-01" db="EMBL/GenBank/DDBJ databases">
        <authorList>
            <person name="Meier V. D."/>
            <person name="Meier V D."/>
        </authorList>
    </citation>
    <scope>NUCLEOTIDE SEQUENCE</scope>
    <source>
        <strain evidence="11">HLG_WM_MAG_07</strain>
    </source>
</reference>
<dbReference type="HAMAP" id="MF_01043">
    <property type="entry name" value="PlsY"/>
    <property type="match status" value="1"/>
</dbReference>
<comment type="pathway">
    <text evidence="10">Lipid metabolism; phospholipid metabolism.</text>
</comment>
<proteinExistence type="inferred from homology"/>
<dbReference type="EMBL" id="CACVAY010000135">
    <property type="protein sequence ID" value="CAA6826625.1"/>
    <property type="molecule type" value="Genomic_DNA"/>
</dbReference>
<dbReference type="Pfam" id="PF02660">
    <property type="entry name" value="G3P_acyltransf"/>
    <property type="match status" value="1"/>
</dbReference>
<comment type="similarity">
    <text evidence="10">Belongs to the PlsY family.</text>
</comment>
<evidence type="ECO:0000313" key="11">
    <source>
        <dbReference type="EMBL" id="CAA6826625.1"/>
    </source>
</evidence>
<evidence type="ECO:0000256" key="1">
    <source>
        <dbReference type="ARBA" id="ARBA00022475"/>
    </source>
</evidence>
<comment type="subunit">
    <text evidence="10">Probably interacts with PlsX.</text>
</comment>